<evidence type="ECO:0008006" key="7">
    <source>
        <dbReference type="Google" id="ProtNLM"/>
    </source>
</evidence>
<evidence type="ECO:0000256" key="1">
    <source>
        <dbReference type="ARBA" id="ARBA00022574"/>
    </source>
</evidence>
<accession>A0A7R9V271</accession>
<dbReference type="InterPro" id="IPR015943">
    <property type="entry name" value="WD40/YVTN_repeat-like_dom_sf"/>
</dbReference>
<dbReference type="PANTHER" id="PTHR46202">
    <property type="entry name" value="DNA EXCISION REPAIR PROTEIN ERCC-8"/>
    <property type="match status" value="1"/>
</dbReference>
<evidence type="ECO:0000313" key="6">
    <source>
        <dbReference type="EMBL" id="CAD8282498.1"/>
    </source>
</evidence>
<keyword evidence="1 5" id="KW-0853">WD repeat</keyword>
<dbReference type="GO" id="GO:0006283">
    <property type="term" value="P:transcription-coupled nucleotide-excision repair"/>
    <property type="evidence" value="ECO:0007669"/>
    <property type="project" value="InterPro"/>
</dbReference>
<dbReference type="GO" id="GO:0031464">
    <property type="term" value="C:Cul4A-RING E3 ubiquitin ligase complex"/>
    <property type="evidence" value="ECO:0007669"/>
    <property type="project" value="TreeGrafter"/>
</dbReference>
<dbReference type="InterPro" id="IPR020472">
    <property type="entry name" value="WD40_PAC1"/>
</dbReference>
<feature type="repeat" description="WD" evidence="5">
    <location>
        <begin position="62"/>
        <end position="104"/>
    </location>
</feature>
<dbReference type="SUPFAM" id="SSF50978">
    <property type="entry name" value="WD40 repeat-like"/>
    <property type="match status" value="1"/>
</dbReference>
<evidence type="ECO:0000256" key="2">
    <source>
        <dbReference type="ARBA" id="ARBA00022737"/>
    </source>
</evidence>
<dbReference type="SMART" id="SM00320">
    <property type="entry name" value="WD40"/>
    <property type="match status" value="2"/>
</dbReference>
<keyword evidence="4" id="KW-0234">DNA repair</keyword>
<sequence length="261" mass="29195">MPQRRYLLSASADATVAVFDTQGDPYHDIAEQQQRGQQHAAALSAWREPELRPLLHIGRQQRGMHAYLVSSVCWYPIDNGLFVTGSYDQRVKVWDTNCAELVCSFEAPYRVTCVAMSAAAATHCLVAIACDGPLLQLGDLRSGAITHTVDGHRDAVRCAAWSLRSEFELVSGDAGGRVHVWDVRRSGCVCSLDMWVCFAWRCGEFGIVLRVEVWSVLKVWAMWRYGACEGIEVWDGQIDGRWVERQLTHATNECICCRSQG</sequence>
<dbReference type="Gene3D" id="2.130.10.10">
    <property type="entry name" value="YVTN repeat-like/Quinoprotein amine dehydrogenase"/>
    <property type="match status" value="1"/>
</dbReference>
<protein>
    <recommendedName>
        <fullName evidence="7">Anaphase-promoting complex subunit 4 WD40 domain-containing protein</fullName>
    </recommendedName>
</protein>
<dbReference type="PROSITE" id="PS50082">
    <property type="entry name" value="WD_REPEATS_2"/>
    <property type="match status" value="2"/>
</dbReference>
<dbReference type="InterPro" id="IPR036322">
    <property type="entry name" value="WD40_repeat_dom_sf"/>
</dbReference>
<reference evidence="6" key="1">
    <citation type="submission" date="2021-01" db="EMBL/GenBank/DDBJ databases">
        <authorList>
            <person name="Corre E."/>
            <person name="Pelletier E."/>
            <person name="Niang G."/>
            <person name="Scheremetjew M."/>
            <person name="Finn R."/>
            <person name="Kale V."/>
            <person name="Holt S."/>
            <person name="Cochrane G."/>
            <person name="Meng A."/>
            <person name="Brown T."/>
            <person name="Cohen L."/>
        </authorList>
    </citation>
    <scope>NUCLEOTIDE SEQUENCE</scope>
    <source>
        <strain evidence="6">CCMP219</strain>
    </source>
</reference>
<organism evidence="6">
    <name type="scientific">Chlamydomonas euryale</name>
    <dbReference type="NCBI Taxonomy" id="1486919"/>
    <lineage>
        <taxon>Eukaryota</taxon>
        <taxon>Viridiplantae</taxon>
        <taxon>Chlorophyta</taxon>
        <taxon>core chlorophytes</taxon>
        <taxon>Chlorophyceae</taxon>
        <taxon>CS clade</taxon>
        <taxon>Chlamydomonadales</taxon>
        <taxon>Chlamydomonadaceae</taxon>
        <taxon>Chlamydomonas</taxon>
    </lineage>
</organism>
<dbReference type="GO" id="GO:0000109">
    <property type="term" value="C:nucleotide-excision repair complex"/>
    <property type="evidence" value="ECO:0007669"/>
    <property type="project" value="TreeGrafter"/>
</dbReference>
<keyword evidence="2" id="KW-0677">Repeat</keyword>
<name>A0A7R9V271_9CHLO</name>
<dbReference type="InterPro" id="IPR001680">
    <property type="entry name" value="WD40_rpt"/>
</dbReference>
<dbReference type="Pfam" id="PF00400">
    <property type="entry name" value="WD40"/>
    <property type="match status" value="2"/>
</dbReference>
<dbReference type="PRINTS" id="PR00320">
    <property type="entry name" value="GPROTEINBRPT"/>
</dbReference>
<evidence type="ECO:0000256" key="3">
    <source>
        <dbReference type="ARBA" id="ARBA00022763"/>
    </source>
</evidence>
<dbReference type="AlphaFoldDB" id="A0A7R9V271"/>
<dbReference type="GO" id="GO:0000209">
    <property type="term" value="P:protein polyubiquitination"/>
    <property type="evidence" value="ECO:0007669"/>
    <property type="project" value="TreeGrafter"/>
</dbReference>
<feature type="repeat" description="WD" evidence="5">
    <location>
        <begin position="149"/>
        <end position="191"/>
    </location>
</feature>
<dbReference type="EMBL" id="HBEC01005564">
    <property type="protein sequence ID" value="CAD8282498.1"/>
    <property type="molecule type" value="Transcribed_RNA"/>
</dbReference>
<gene>
    <name evidence="6" type="ORF">CEUR00632_LOCUS2533</name>
</gene>
<evidence type="ECO:0000256" key="4">
    <source>
        <dbReference type="ARBA" id="ARBA00023204"/>
    </source>
</evidence>
<evidence type="ECO:0000256" key="5">
    <source>
        <dbReference type="PROSITE-ProRule" id="PRU00221"/>
    </source>
</evidence>
<dbReference type="GO" id="GO:0043161">
    <property type="term" value="P:proteasome-mediated ubiquitin-dependent protein catabolic process"/>
    <property type="evidence" value="ECO:0007669"/>
    <property type="project" value="TreeGrafter"/>
</dbReference>
<keyword evidence="3" id="KW-0227">DNA damage</keyword>
<proteinExistence type="predicted"/>
<dbReference type="InterPro" id="IPR042238">
    <property type="entry name" value="Rad28/ERCC8/Ckn1/ATCSA-1"/>
</dbReference>
<dbReference type="PANTHER" id="PTHR46202:SF1">
    <property type="entry name" value="DNA EXCISION REPAIR PROTEIN ERCC-8"/>
    <property type="match status" value="1"/>
</dbReference>